<evidence type="ECO:0000313" key="1">
    <source>
        <dbReference type="Proteomes" id="UP000492821"/>
    </source>
</evidence>
<reference evidence="1" key="1">
    <citation type="journal article" date="2013" name="Genetics">
        <title>The draft genome and transcriptome of Panagrellus redivivus are shaped by the harsh demands of a free-living lifestyle.</title>
        <authorList>
            <person name="Srinivasan J."/>
            <person name="Dillman A.R."/>
            <person name="Macchietto M.G."/>
            <person name="Heikkinen L."/>
            <person name="Lakso M."/>
            <person name="Fracchia K.M."/>
            <person name="Antoshechkin I."/>
            <person name="Mortazavi A."/>
            <person name="Wong G."/>
            <person name="Sternberg P.W."/>
        </authorList>
    </citation>
    <scope>NUCLEOTIDE SEQUENCE [LARGE SCALE GENOMIC DNA]</scope>
    <source>
        <strain evidence="1">MT8872</strain>
    </source>
</reference>
<proteinExistence type="predicted"/>
<evidence type="ECO:0000313" key="2">
    <source>
        <dbReference type="WBParaSite" id="Pan_g20865.t1"/>
    </source>
</evidence>
<dbReference type="WBParaSite" id="Pan_g20865.t1">
    <property type="protein sequence ID" value="Pan_g20865.t1"/>
    <property type="gene ID" value="Pan_g20865"/>
</dbReference>
<sequence>MSFSSNVNAIKRFTYDWLIRFAELHPVVIPVSYEDKVFYDGSYTSKYAAISPLFTTLVNRHMPYIIYASVALINNYKICQGSTFLSTIKHYEPGAYKKQTVFVSAWCTFAVATSGELSWFKNNRISFNAEDLYIISKNDSENNAELTPDELIYLLKFSSFDNEIEISANLSEPMLFTEIWPMMAHCKTVTLRIKNLIYDENMTTAFRESQVCPQTMQFNWVDIPDKAILEVFDYLVSLPVRPRLFRFFLSQPKQESLGEAITKKYTCAGIPEVYPWQPDGMFNQVECIEDSCVYINFRLSI</sequence>
<dbReference type="AlphaFoldDB" id="A0A7E4VIE3"/>
<reference evidence="2" key="2">
    <citation type="submission" date="2020-10" db="UniProtKB">
        <authorList>
            <consortium name="WormBaseParasite"/>
        </authorList>
    </citation>
    <scope>IDENTIFICATION</scope>
</reference>
<protein>
    <submittedName>
        <fullName evidence="2">F-box domain-containing protein</fullName>
    </submittedName>
</protein>
<name>A0A7E4VIE3_PANRE</name>
<organism evidence="1 2">
    <name type="scientific">Panagrellus redivivus</name>
    <name type="common">Microworm</name>
    <dbReference type="NCBI Taxonomy" id="6233"/>
    <lineage>
        <taxon>Eukaryota</taxon>
        <taxon>Metazoa</taxon>
        <taxon>Ecdysozoa</taxon>
        <taxon>Nematoda</taxon>
        <taxon>Chromadorea</taxon>
        <taxon>Rhabditida</taxon>
        <taxon>Tylenchina</taxon>
        <taxon>Panagrolaimomorpha</taxon>
        <taxon>Panagrolaimoidea</taxon>
        <taxon>Panagrolaimidae</taxon>
        <taxon>Panagrellus</taxon>
    </lineage>
</organism>
<keyword evidence="1" id="KW-1185">Reference proteome</keyword>
<accession>A0A7E4VIE3</accession>
<dbReference type="Proteomes" id="UP000492821">
    <property type="component" value="Unassembled WGS sequence"/>
</dbReference>